<organism evidence="2 3">
    <name type="scientific">Ophiostoma piceae (strain UAMH 11346)</name>
    <name type="common">Sap stain fungus</name>
    <dbReference type="NCBI Taxonomy" id="1262450"/>
    <lineage>
        <taxon>Eukaryota</taxon>
        <taxon>Fungi</taxon>
        <taxon>Dikarya</taxon>
        <taxon>Ascomycota</taxon>
        <taxon>Pezizomycotina</taxon>
        <taxon>Sordariomycetes</taxon>
        <taxon>Sordariomycetidae</taxon>
        <taxon>Ophiostomatales</taxon>
        <taxon>Ophiostomataceae</taxon>
        <taxon>Ophiostoma</taxon>
    </lineage>
</organism>
<reference evidence="2 3" key="1">
    <citation type="journal article" date="2013" name="BMC Genomics">
        <title>The genome and transcriptome of the pine saprophyte Ophiostoma piceae, and a comparison with the bark beetle-associated pine pathogen Grosmannia clavigera.</title>
        <authorList>
            <person name="Haridas S."/>
            <person name="Wang Y."/>
            <person name="Lim L."/>
            <person name="Massoumi Alamouti S."/>
            <person name="Jackman S."/>
            <person name="Docking R."/>
            <person name="Robertson G."/>
            <person name="Birol I."/>
            <person name="Bohlmann J."/>
            <person name="Breuil C."/>
        </authorList>
    </citation>
    <scope>NUCLEOTIDE SEQUENCE [LARGE SCALE GENOMIC DNA]</scope>
    <source>
        <strain evidence="2 3">UAMH 11346</strain>
    </source>
</reference>
<sequence>MSLVETLQLHAVPSLDPGFVAEPMASKPPPTFSPEAHLQYSPPSPVLSMRDLKLEDTSPISSFAATEPFHLLTPEAVLAHRWELFSADVQDSCYFPTRAGSAAMLRGMSPKYAPFIHAFWNAPEVLKIVSDLAGVDLVPVMDYEVAHTNVQLGASGVPGMRQIAETPPSMGSNQSQEKNGPDSSAAPAGELVKWHKDSYAFGGAVLLQGRYIEHVALPAINMPERITVVTSFRPKDPTLIDENSMLNVRTESQLSEMFYQWTKYRLSNLADRTRYMLAALEKRYDDNV</sequence>
<evidence type="ECO:0000313" key="3">
    <source>
        <dbReference type="Proteomes" id="UP000016923"/>
    </source>
</evidence>
<dbReference type="HOGENOM" id="CLU_045155_1_0_1"/>
<evidence type="ECO:0000256" key="1">
    <source>
        <dbReference type="SAM" id="MobiDB-lite"/>
    </source>
</evidence>
<dbReference type="AlphaFoldDB" id="S3D074"/>
<keyword evidence="3" id="KW-1185">Reference proteome</keyword>
<dbReference type="OrthoDB" id="10256055at2759"/>
<dbReference type="OMA" id="WHKDSHP"/>
<dbReference type="Proteomes" id="UP000016923">
    <property type="component" value="Unassembled WGS sequence"/>
</dbReference>
<protein>
    <recommendedName>
        <fullName evidence="4">Fe2OG dioxygenase domain-containing protein</fullName>
    </recommendedName>
</protein>
<dbReference type="STRING" id="1262450.S3D074"/>
<proteinExistence type="predicted"/>
<dbReference type="PANTHER" id="PTHR41677:SF1">
    <property type="entry name" value="FE2OG DIOXYGENASE DOMAIN-CONTAINING PROTEIN"/>
    <property type="match status" value="1"/>
</dbReference>
<dbReference type="EMBL" id="KE148153">
    <property type="protein sequence ID" value="EPE06625.1"/>
    <property type="molecule type" value="Genomic_DNA"/>
</dbReference>
<gene>
    <name evidence="2" type="ORF">F503_02753</name>
</gene>
<dbReference type="VEuPathDB" id="FungiDB:F503_02753"/>
<evidence type="ECO:0008006" key="4">
    <source>
        <dbReference type="Google" id="ProtNLM"/>
    </source>
</evidence>
<dbReference type="eggNOG" id="ENOG502SMZ4">
    <property type="taxonomic scope" value="Eukaryota"/>
</dbReference>
<accession>S3D074</accession>
<feature type="region of interest" description="Disordered" evidence="1">
    <location>
        <begin position="163"/>
        <end position="187"/>
    </location>
</feature>
<evidence type="ECO:0000313" key="2">
    <source>
        <dbReference type="EMBL" id="EPE06625.1"/>
    </source>
</evidence>
<feature type="compositionally biased region" description="Polar residues" evidence="1">
    <location>
        <begin position="169"/>
        <end position="182"/>
    </location>
</feature>
<name>S3D074_OPHP1</name>
<dbReference type="PANTHER" id="PTHR41677">
    <property type="entry name" value="YALI0B19030P"/>
    <property type="match status" value="1"/>
</dbReference>